<gene>
    <name evidence="2" type="ORF">OUY18_10275</name>
</gene>
<proteinExistence type="inferred from homology"/>
<dbReference type="PANTHER" id="PTHR35177">
    <property type="entry name" value="HYDROGENASE MATURATION FACTOR HYBG"/>
    <property type="match status" value="1"/>
</dbReference>
<dbReference type="NCBIfam" id="TIGR00074">
    <property type="entry name" value="hypC_hupF"/>
    <property type="match status" value="1"/>
</dbReference>
<protein>
    <submittedName>
        <fullName evidence="2">HypC/HybG/HupF family hydrogenase formation chaperone</fullName>
    </submittedName>
</protein>
<dbReference type="SUPFAM" id="SSF159127">
    <property type="entry name" value="HupF/HypC-like"/>
    <property type="match status" value="1"/>
</dbReference>
<evidence type="ECO:0000313" key="2">
    <source>
        <dbReference type="EMBL" id="MCY1714639.1"/>
    </source>
</evidence>
<dbReference type="InterPro" id="IPR001109">
    <property type="entry name" value="Hydrogenase_HupF/HypC"/>
</dbReference>
<reference evidence="2 3" key="1">
    <citation type="submission" date="2022-11" db="EMBL/GenBank/DDBJ databases">
        <authorList>
            <person name="Caiyu Z."/>
        </authorList>
    </citation>
    <scope>NUCLEOTIDE SEQUENCE [LARGE SCALE GENOMIC DNA]</scope>
    <source>
        <strain evidence="2 3">YR-4</strain>
    </source>
</reference>
<name>A0ABT4BUS8_9FIRM</name>
<comment type="caution">
    <text evidence="2">The sequence shown here is derived from an EMBL/GenBank/DDBJ whole genome shotgun (WGS) entry which is preliminary data.</text>
</comment>
<dbReference type="Gene3D" id="2.30.30.140">
    <property type="match status" value="1"/>
</dbReference>
<dbReference type="EMBL" id="JAPOHA010000010">
    <property type="protein sequence ID" value="MCY1714639.1"/>
    <property type="molecule type" value="Genomic_DNA"/>
</dbReference>
<sequence>MVIIMCVALPGKVLKTNGRTATVDFNGNTVEAEAGLVKIKPGDRVLVHAGCILQVLSEEESNSIEELLKEIEEL</sequence>
<evidence type="ECO:0000313" key="3">
    <source>
        <dbReference type="Proteomes" id="UP001082703"/>
    </source>
</evidence>
<dbReference type="PANTHER" id="PTHR35177:SF2">
    <property type="entry name" value="HYDROGENASE MATURATION FACTOR HYBG"/>
    <property type="match status" value="1"/>
</dbReference>
<dbReference type="Pfam" id="PF01455">
    <property type="entry name" value="HupF_HypC"/>
    <property type="match status" value="1"/>
</dbReference>
<organism evidence="2 3">
    <name type="scientific">Caproiciproducens galactitolivorans</name>
    <dbReference type="NCBI Taxonomy" id="642589"/>
    <lineage>
        <taxon>Bacteria</taxon>
        <taxon>Bacillati</taxon>
        <taxon>Bacillota</taxon>
        <taxon>Clostridia</taxon>
        <taxon>Eubacteriales</taxon>
        <taxon>Acutalibacteraceae</taxon>
        <taxon>Caproiciproducens</taxon>
    </lineage>
</organism>
<evidence type="ECO:0000256" key="1">
    <source>
        <dbReference type="ARBA" id="ARBA00006018"/>
    </source>
</evidence>
<dbReference type="RefSeq" id="WP_268058695.1">
    <property type="nucleotide sequence ID" value="NZ_JAPOHA010000010.1"/>
</dbReference>
<comment type="similarity">
    <text evidence="1">Belongs to the HupF/HypC family.</text>
</comment>
<accession>A0ABT4BUS8</accession>
<keyword evidence="3" id="KW-1185">Reference proteome</keyword>
<dbReference type="Proteomes" id="UP001082703">
    <property type="component" value="Unassembled WGS sequence"/>
</dbReference>